<dbReference type="PANTHER" id="PTHR13273:SF14">
    <property type="entry name" value="ANAMORSIN"/>
    <property type="match status" value="1"/>
</dbReference>
<dbReference type="Proteomes" id="UP000243459">
    <property type="component" value="Chromosome 7"/>
</dbReference>
<keyword evidence="10 14" id="KW-0411">Iron-sulfur</keyword>
<dbReference type="PANTHER" id="PTHR13273">
    <property type="entry name" value="ANAMORSIN"/>
    <property type="match status" value="1"/>
</dbReference>
<name>A0A5P1EEG7_ASPOF</name>
<dbReference type="EMBL" id="CM007387">
    <property type="protein sequence ID" value="ONK64286.1"/>
    <property type="molecule type" value="Genomic_DNA"/>
</dbReference>
<dbReference type="SUPFAM" id="SSF53335">
    <property type="entry name" value="S-adenosyl-L-methionine-dependent methyltransferases"/>
    <property type="match status" value="1"/>
</dbReference>
<accession>A0A5P1EEG7</accession>
<comment type="subcellular location">
    <subcellularLocation>
        <location evidence="14">Cytoplasm</location>
    </subcellularLocation>
    <subcellularLocation>
        <location evidence="14">Mitochondrion intermembrane space</location>
    </subcellularLocation>
</comment>
<evidence type="ECO:0000313" key="19">
    <source>
        <dbReference type="Proteomes" id="UP000243459"/>
    </source>
</evidence>
<comment type="domain">
    <text evidence="14">The twin Cx2C motifs are involved in the recognition by the mitochondrial MIA40-ERV1 disulfide relay system. The formation of 2 disulfide bonds in the Cx2C motifs through dithiol/disulfide exchange reactions effectively traps the protein in the mitochondrial intermembrane space.</text>
</comment>
<comment type="domain">
    <text evidence="14">The N-terminal domain has structural similarity with S-adenosyl-L-methionine-dependent methyltransferases, but does not bind S-adenosyl-L-methionine. It is required for correct assembly of the 2 Fe-S clusters.</text>
</comment>
<dbReference type="CDD" id="cd04478">
    <property type="entry name" value="RPA2_DBD_D"/>
    <property type="match status" value="1"/>
</dbReference>
<dbReference type="InterPro" id="IPR012340">
    <property type="entry name" value="NA-bd_OB-fold"/>
</dbReference>
<feature type="binding site" evidence="14">
    <location>
        <position position="465"/>
    </location>
    <ligand>
        <name>[2Fe-2S] cluster</name>
        <dbReference type="ChEBI" id="CHEBI:190135"/>
    </ligand>
</feature>
<comment type="caution">
    <text evidence="14">Lacks conserved residue(s) required for the propagation of feature annotation.</text>
</comment>
<organism evidence="18 19">
    <name type="scientific">Asparagus officinalis</name>
    <name type="common">Garden asparagus</name>
    <dbReference type="NCBI Taxonomy" id="4686"/>
    <lineage>
        <taxon>Eukaryota</taxon>
        <taxon>Viridiplantae</taxon>
        <taxon>Streptophyta</taxon>
        <taxon>Embryophyta</taxon>
        <taxon>Tracheophyta</taxon>
        <taxon>Spermatophyta</taxon>
        <taxon>Magnoliopsida</taxon>
        <taxon>Liliopsida</taxon>
        <taxon>Asparagales</taxon>
        <taxon>Asparagaceae</taxon>
        <taxon>Asparagoideae</taxon>
        <taxon>Asparagus</taxon>
    </lineage>
</organism>
<dbReference type="GO" id="GO:0009055">
    <property type="term" value="F:electron transfer activity"/>
    <property type="evidence" value="ECO:0007669"/>
    <property type="project" value="UniProtKB-UniRule"/>
</dbReference>
<feature type="region of interest" description="Fe-S binding site B" evidence="14">
    <location>
        <begin position="505"/>
        <end position="519"/>
    </location>
</feature>
<evidence type="ECO:0000256" key="12">
    <source>
        <dbReference type="ARBA" id="ARBA00023172"/>
    </source>
</evidence>
<dbReference type="GO" id="GO:0006260">
    <property type="term" value="P:DNA replication"/>
    <property type="evidence" value="ECO:0007669"/>
    <property type="project" value="UniProtKB-KW"/>
</dbReference>
<evidence type="ECO:0000259" key="17">
    <source>
        <dbReference type="Pfam" id="PF05093"/>
    </source>
</evidence>
<keyword evidence="4 14" id="KW-0963">Cytoplasm</keyword>
<evidence type="ECO:0000259" key="16">
    <source>
        <dbReference type="Pfam" id="PF01336"/>
    </source>
</evidence>
<dbReference type="GO" id="GO:0016226">
    <property type="term" value="P:iron-sulfur cluster assembly"/>
    <property type="evidence" value="ECO:0007669"/>
    <property type="project" value="UniProtKB-UniRule"/>
</dbReference>
<evidence type="ECO:0000256" key="10">
    <source>
        <dbReference type="ARBA" id="ARBA00023014"/>
    </source>
</evidence>
<evidence type="ECO:0000256" key="2">
    <source>
        <dbReference type="ARBA" id="ARBA00008169"/>
    </source>
</evidence>
<feature type="binding site" evidence="14">
    <location>
        <position position="474"/>
    </location>
    <ligand>
        <name>[2Fe-2S] cluster</name>
        <dbReference type="ChEBI" id="CHEBI:190135"/>
    </ligand>
</feature>
<dbReference type="GO" id="GO:0046872">
    <property type="term" value="F:metal ion binding"/>
    <property type="evidence" value="ECO:0007669"/>
    <property type="project" value="UniProtKB-KW"/>
</dbReference>
<dbReference type="GO" id="GO:0006310">
    <property type="term" value="P:DNA recombination"/>
    <property type="evidence" value="ECO:0007669"/>
    <property type="project" value="UniProtKB-KW"/>
</dbReference>
<feature type="binding site" evidence="14">
    <location>
        <position position="508"/>
    </location>
    <ligand>
        <name>[4Fe-4S] cluster</name>
        <dbReference type="ChEBI" id="CHEBI:49883"/>
    </ligand>
</feature>
<comment type="domain">
    <text evidence="14">The C-terminal domain binds 2 Fe-S clusters but is otherwise mostly in an intrinsically disordered conformation.</text>
</comment>
<dbReference type="InterPro" id="IPR004365">
    <property type="entry name" value="NA-bd_OB_tRNA"/>
</dbReference>
<dbReference type="Gramene" id="ONK64286">
    <property type="protein sequence ID" value="ONK64286"/>
    <property type="gene ID" value="A4U43_C07F24090"/>
</dbReference>
<dbReference type="Pfam" id="PF01336">
    <property type="entry name" value="tRNA_anti-codon"/>
    <property type="match status" value="1"/>
</dbReference>
<keyword evidence="12" id="KW-0233">DNA recombination</keyword>
<comment type="cofactor">
    <cofactor evidence="1 14">
        <name>[4Fe-4S] cluster</name>
        <dbReference type="ChEBI" id="CHEBI:49883"/>
    </cofactor>
</comment>
<protein>
    <recommendedName>
        <fullName evidence="14">Anamorsin homolog</fullName>
    </recommendedName>
    <alternativeName>
        <fullName evidence="14">Fe-S cluster assembly protein DRE2 homolog</fullName>
    </alternativeName>
</protein>
<dbReference type="GO" id="GO:0006281">
    <property type="term" value="P:DNA repair"/>
    <property type="evidence" value="ECO:0007669"/>
    <property type="project" value="UniProtKB-KW"/>
</dbReference>
<keyword evidence="13" id="KW-0234">DNA repair</keyword>
<feature type="binding site" evidence="14">
    <location>
        <position position="477"/>
    </location>
    <ligand>
        <name>[2Fe-2S] cluster</name>
        <dbReference type="ChEBI" id="CHEBI:190135"/>
    </ligand>
</feature>
<feature type="domain" description="Anamorsin C-terminal" evidence="17">
    <location>
        <begin position="497"/>
        <end position="535"/>
    </location>
</feature>
<keyword evidence="7 14" id="KW-0479">Metal-binding</keyword>
<proteinExistence type="inferred from homology"/>
<keyword evidence="3 14" id="KW-0004">4Fe-4S</keyword>
<feature type="short sequence motif" description="Cx2C motif 1" evidence="14">
    <location>
        <begin position="505"/>
        <end position="508"/>
    </location>
</feature>
<keyword evidence="11 14" id="KW-0496">Mitochondrion</keyword>
<keyword evidence="6 14" id="KW-0001">2Fe-2S</keyword>
<feature type="short sequence motif" description="Cx2C motif 2" evidence="14">
    <location>
        <begin position="516"/>
        <end position="519"/>
    </location>
</feature>
<dbReference type="HAMAP" id="MF_03115">
    <property type="entry name" value="Anamorsin"/>
    <property type="match status" value="1"/>
</dbReference>
<evidence type="ECO:0000313" key="18">
    <source>
        <dbReference type="EMBL" id="ONK64286.1"/>
    </source>
</evidence>
<dbReference type="FunFam" id="2.40.50.140:FF:000184">
    <property type="entry name" value="replication protein A 32 kDa subunit A-like"/>
    <property type="match status" value="1"/>
</dbReference>
<evidence type="ECO:0000256" key="4">
    <source>
        <dbReference type="ARBA" id="ARBA00022490"/>
    </source>
</evidence>
<keyword evidence="8" id="KW-0227">DNA damage</keyword>
<dbReference type="Gene3D" id="2.40.50.140">
    <property type="entry name" value="Nucleic acid-binding proteins"/>
    <property type="match status" value="1"/>
</dbReference>
<evidence type="ECO:0000256" key="15">
    <source>
        <dbReference type="SAM" id="MobiDB-lite"/>
    </source>
</evidence>
<feature type="compositionally biased region" description="Polar residues" evidence="15">
    <location>
        <begin position="1"/>
        <end position="28"/>
    </location>
</feature>
<evidence type="ECO:0000256" key="11">
    <source>
        <dbReference type="ARBA" id="ARBA00023128"/>
    </source>
</evidence>
<dbReference type="AlphaFoldDB" id="A0A5P1EEG7"/>
<sequence>MMFSSQHDSGLTQSQSTQTLDSGSNKNRPVQPVLPLTVKQISEAYNSTDDKSNLVIDGVDATNVKLLGMVMSKEEKNTNVTFSLDDGTGRIDIIRWVNDASDSSEMAAVQNGIYVTVIGSLKEFQGKRQFGAFSVRPVVDYNAIHHHFVQCIHVHLVNTGAKVGASTQQQTTAANSSPILGAVKKEQTPVPSQVSAHTSSGGSETDIYKLVLDVFQEPANLFRQPLVFKIPFRCPILPPLFQEFSLFRVLGFSFSAHFGSQSSAKLSKVAMAAKSRALLLTNIVAVPIGAVLSAIKDSGSPIVDEDDVLVITQGDSLRGKLPVESASVEVVVSVWKALDLVTEQLLEEIGRVLKPDGKILVQTSLASNEDGDKEKSTLERKLLFAGFLDVEAIDTKALLLLEGEQPLTIKGKKASWKVGSSFSIKKVTRTVPKIQLDDESDLIDEDGLLTEEDLKKPQLPVVGDCEVGSTRKACKNCTCGRVEAEEKAVKLGLTADQINNPKSACGSCGLGDAFRCSGCPYKGLPPFELGQKVSLPQNFLTADI</sequence>
<feature type="binding site" evidence="14">
    <location>
        <position position="519"/>
    </location>
    <ligand>
        <name>[4Fe-4S] cluster</name>
        <dbReference type="ChEBI" id="CHEBI:49883"/>
    </ligand>
</feature>
<keyword evidence="9 14" id="KW-0408">Iron</keyword>
<dbReference type="Pfam" id="PF05093">
    <property type="entry name" value="CIAPIN1"/>
    <property type="match status" value="1"/>
</dbReference>
<dbReference type="InterPro" id="IPR046408">
    <property type="entry name" value="CIAPIN1"/>
</dbReference>
<feature type="region of interest" description="Disordered" evidence="15">
    <location>
        <begin position="1"/>
        <end position="32"/>
    </location>
</feature>
<evidence type="ECO:0000256" key="9">
    <source>
        <dbReference type="ARBA" id="ARBA00023004"/>
    </source>
</evidence>
<evidence type="ECO:0000256" key="6">
    <source>
        <dbReference type="ARBA" id="ARBA00022714"/>
    </source>
</evidence>
<evidence type="ECO:0000256" key="7">
    <source>
        <dbReference type="ARBA" id="ARBA00022723"/>
    </source>
</evidence>
<dbReference type="Gene3D" id="3.40.50.150">
    <property type="entry name" value="Vaccinia Virus protein VP39"/>
    <property type="match status" value="1"/>
</dbReference>
<evidence type="ECO:0000256" key="8">
    <source>
        <dbReference type="ARBA" id="ARBA00022763"/>
    </source>
</evidence>
<gene>
    <name evidence="18" type="ORF">A4U43_C07F24090</name>
</gene>
<dbReference type="GO" id="GO:0003676">
    <property type="term" value="F:nucleic acid binding"/>
    <property type="evidence" value="ECO:0007669"/>
    <property type="project" value="InterPro"/>
</dbReference>
<feature type="binding site" evidence="14">
    <location>
        <position position="516"/>
    </location>
    <ligand>
        <name>[4Fe-4S] cluster</name>
        <dbReference type="ChEBI" id="CHEBI:49883"/>
    </ligand>
</feature>
<dbReference type="GO" id="GO:0051537">
    <property type="term" value="F:2 iron, 2 sulfur cluster binding"/>
    <property type="evidence" value="ECO:0007669"/>
    <property type="project" value="UniProtKB-UniRule"/>
</dbReference>
<evidence type="ECO:0000256" key="1">
    <source>
        <dbReference type="ARBA" id="ARBA00001966"/>
    </source>
</evidence>
<dbReference type="GO" id="GO:0005758">
    <property type="term" value="C:mitochondrial intermembrane space"/>
    <property type="evidence" value="ECO:0007669"/>
    <property type="project" value="UniProtKB-SubCell"/>
</dbReference>
<dbReference type="InterPro" id="IPR007785">
    <property type="entry name" value="Anamorsin"/>
</dbReference>
<evidence type="ECO:0000256" key="5">
    <source>
        <dbReference type="ARBA" id="ARBA00022705"/>
    </source>
</evidence>
<comment type="cofactor">
    <cofactor evidence="14">
        <name>[2Fe-2S] cluster</name>
        <dbReference type="ChEBI" id="CHEBI:190135"/>
    </cofactor>
</comment>
<comment type="subunit">
    <text evidence="14">Monomer.</text>
</comment>
<feature type="binding site" evidence="14">
    <location>
        <position position="479"/>
    </location>
    <ligand>
        <name>[2Fe-2S] cluster</name>
        <dbReference type="ChEBI" id="CHEBI:190135"/>
    </ligand>
</feature>
<comment type="function">
    <text evidence="14">Component of the cytosolic iron-sulfur (Fe-S) protein assembly (CIA) machinery. Required for the maturation of extramitochondrial Fe-S proteins. Part of an electron transfer chain functioning in an early step of cytosolic Fe-S biogenesis, facilitating the de novo assembly of a [4Fe-4S] cluster on the cytosolic Fe-S scaffold complex. Electrons are transferred from NADPH via a FAD- and FMN-containing diflavin oxidoreductase. Together with the diflavin oxidoreductase, also required for the assembly of the diferric tyrosyl radical cofactor of ribonucleotide reductase (RNR), probably by providing electrons for reduction during radical cofactor maturation in the catalytic small subunit.</text>
</comment>
<keyword evidence="19" id="KW-1185">Reference proteome</keyword>
<keyword evidence="5" id="KW-0235">DNA replication</keyword>
<reference evidence="19" key="1">
    <citation type="journal article" date="2017" name="Nat. Commun.">
        <title>The asparagus genome sheds light on the origin and evolution of a young Y chromosome.</title>
        <authorList>
            <person name="Harkess A."/>
            <person name="Zhou J."/>
            <person name="Xu C."/>
            <person name="Bowers J.E."/>
            <person name="Van der Hulst R."/>
            <person name="Ayyampalayam S."/>
            <person name="Mercati F."/>
            <person name="Riccardi P."/>
            <person name="McKain M.R."/>
            <person name="Kakrana A."/>
            <person name="Tang H."/>
            <person name="Ray J."/>
            <person name="Groenendijk J."/>
            <person name="Arikit S."/>
            <person name="Mathioni S.M."/>
            <person name="Nakano M."/>
            <person name="Shan H."/>
            <person name="Telgmann-Rauber A."/>
            <person name="Kanno A."/>
            <person name="Yue Z."/>
            <person name="Chen H."/>
            <person name="Li W."/>
            <person name="Chen Y."/>
            <person name="Xu X."/>
            <person name="Zhang Y."/>
            <person name="Luo S."/>
            <person name="Chen H."/>
            <person name="Gao J."/>
            <person name="Mao Z."/>
            <person name="Pires J.C."/>
            <person name="Luo M."/>
            <person name="Kudrna D."/>
            <person name="Wing R.A."/>
            <person name="Meyers B.C."/>
            <person name="Yi K."/>
            <person name="Kong H."/>
            <person name="Lavrijsen P."/>
            <person name="Sunseri F."/>
            <person name="Falavigna A."/>
            <person name="Ye Y."/>
            <person name="Leebens-Mack J.H."/>
            <person name="Chen G."/>
        </authorList>
    </citation>
    <scope>NUCLEOTIDE SEQUENCE [LARGE SCALE GENOMIC DNA]</scope>
    <source>
        <strain evidence="19">cv. DH0086</strain>
    </source>
</reference>
<dbReference type="SUPFAM" id="SSF50249">
    <property type="entry name" value="Nucleic acid-binding proteins"/>
    <property type="match status" value="1"/>
</dbReference>
<evidence type="ECO:0000256" key="14">
    <source>
        <dbReference type="HAMAP-Rule" id="MF_03115"/>
    </source>
</evidence>
<feature type="binding site" evidence="14">
    <location>
        <position position="505"/>
    </location>
    <ligand>
        <name>[4Fe-4S] cluster</name>
        <dbReference type="ChEBI" id="CHEBI:49883"/>
    </ligand>
</feature>
<evidence type="ECO:0000256" key="3">
    <source>
        <dbReference type="ARBA" id="ARBA00022485"/>
    </source>
</evidence>
<dbReference type="GO" id="GO:0051539">
    <property type="term" value="F:4 iron, 4 sulfur cluster binding"/>
    <property type="evidence" value="ECO:0007669"/>
    <property type="project" value="UniProtKB-KW"/>
</dbReference>
<feature type="domain" description="OB" evidence="16">
    <location>
        <begin position="64"/>
        <end position="135"/>
    </location>
</feature>
<dbReference type="InterPro" id="IPR029063">
    <property type="entry name" value="SAM-dependent_MTases_sf"/>
</dbReference>
<comment type="similarity">
    <text evidence="2 14">Belongs to the anamorsin family.</text>
</comment>
<evidence type="ECO:0000256" key="13">
    <source>
        <dbReference type="ARBA" id="ARBA00023204"/>
    </source>
</evidence>